<gene>
    <name evidence="1" type="ORF">BDK92_7205</name>
</gene>
<keyword evidence="2" id="KW-1185">Reference proteome</keyword>
<dbReference type="RefSeq" id="WP_121160680.1">
    <property type="nucleotide sequence ID" value="NZ_RBKT01000001.1"/>
</dbReference>
<dbReference type="Proteomes" id="UP000277671">
    <property type="component" value="Unassembled WGS sequence"/>
</dbReference>
<accession>A0A495JUN7</accession>
<dbReference type="AlphaFoldDB" id="A0A495JUN7"/>
<name>A0A495JUN7_9ACTN</name>
<dbReference type="OrthoDB" id="9849476at2"/>
<sequence>MSTDRILTQRDHLTAMVALDTIAPLTTRVRSFLAHGRRITLTKRYTYEDSPPEVTVGLALNAVDVWKQPDAAGFTVRLKPGILVQFGMAAYASDGDVTEQAAWARYHADTDRRRNMTRVDITGGLPDDGPARDDRIAIRAWNQHGVCTETVVAFDPGPDTDMVARHLYVRDWDTDTHDAAHRWDMGNVSELQVADYREAARKLLAAINEPER</sequence>
<organism evidence="1 2">
    <name type="scientific">Micromonospora pisi</name>
    <dbReference type="NCBI Taxonomy" id="589240"/>
    <lineage>
        <taxon>Bacteria</taxon>
        <taxon>Bacillati</taxon>
        <taxon>Actinomycetota</taxon>
        <taxon>Actinomycetes</taxon>
        <taxon>Micromonosporales</taxon>
        <taxon>Micromonosporaceae</taxon>
        <taxon>Micromonospora</taxon>
    </lineage>
</organism>
<reference evidence="1 2" key="1">
    <citation type="submission" date="2018-10" db="EMBL/GenBank/DDBJ databases">
        <title>Sequencing the genomes of 1000 actinobacteria strains.</title>
        <authorList>
            <person name="Klenk H.-P."/>
        </authorList>
    </citation>
    <scope>NUCLEOTIDE SEQUENCE [LARGE SCALE GENOMIC DNA]</scope>
    <source>
        <strain evidence="1 2">DSM 45175</strain>
    </source>
</reference>
<evidence type="ECO:0000313" key="1">
    <source>
        <dbReference type="EMBL" id="RKR92727.1"/>
    </source>
</evidence>
<evidence type="ECO:0000313" key="2">
    <source>
        <dbReference type="Proteomes" id="UP000277671"/>
    </source>
</evidence>
<comment type="caution">
    <text evidence="1">The sequence shown here is derived from an EMBL/GenBank/DDBJ whole genome shotgun (WGS) entry which is preliminary data.</text>
</comment>
<proteinExistence type="predicted"/>
<protein>
    <submittedName>
        <fullName evidence="1">Uncharacterized protein</fullName>
    </submittedName>
</protein>
<dbReference type="EMBL" id="RBKT01000001">
    <property type="protein sequence ID" value="RKR92727.1"/>
    <property type="molecule type" value="Genomic_DNA"/>
</dbReference>